<dbReference type="RefSeq" id="WP_151673887.1">
    <property type="nucleotide sequence ID" value="NZ_BKCG01000003.1"/>
</dbReference>
<dbReference type="PROSITE" id="PS51257">
    <property type="entry name" value="PROKAR_LIPOPROTEIN"/>
    <property type="match status" value="1"/>
</dbReference>
<name>A0A5J4J123_9FLAO</name>
<dbReference type="AlphaFoldDB" id="A0A5J4J123"/>
<reference evidence="1 2" key="1">
    <citation type="submission" date="2019-08" db="EMBL/GenBank/DDBJ databases">
        <title>Draft genome sequence of Ulvibacter marinus type strain NBRC 109484.</title>
        <authorList>
            <person name="Kawano K."/>
            <person name="Ushijima N."/>
            <person name="Kihara M."/>
            <person name="Itoh H."/>
        </authorList>
    </citation>
    <scope>NUCLEOTIDE SEQUENCE [LARGE SCALE GENOMIC DNA]</scope>
    <source>
        <strain evidence="1 2">NBRC 109484</strain>
    </source>
</reference>
<accession>A0A5J4J123</accession>
<keyword evidence="2" id="KW-1185">Reference proteome</keyword>
<organism evidence="1 2">
    <name type="scientific">Patiriisocius marinus</name>
    <dbReference type="NCBI Taxonomy" id="1397112"/>
    <lineage>
        <taxon>Bacteria</taxon>
        <taxon>Pseudomonadati</taxon>
        <taxon>Bacteroidota</taxon>
        <taxon>Flavobacteriia</taxon>
        <taxon>Flavobacteriales</taxon>
        <taxon>Flavobacteriaceae</taxon>
        <taxon>Patiriisocius</taxon>
    </lineage>
</organism>
<dbReference type="EMBL" id="BKCG01000003">
    <property type="protein sequence ID" value="GER59521.1"/>
    <property type="molecule type" value="Genomic_DNA"/>
</dbReference>
<comment type="caution">
    <text evidence="1">The sequence shown here is derived from an EMBL/GenBank/DDBJ whole genome shotgun (WGS) entry which is preliminary data.</text>
</comment>
<dbReference type="OrthoDB" id="1144921at2"/>
<gene>
    <name evidence="1" type="ORF">ULMA_16290</name>
</gene>
<evidence type="ECO:0000313" key="1">
    <source>
        <dbReference type="EMBL" id="GER59521.1"/>
    </source>
</evidence>
<protein>
    <recommendedName>
        <fullName evidence="3">Lipoprotein</fullName>
    </recommendedName>
</protein>
<evidence type="ECO:0000313" key="2">
    <source>
        <dbReference type="Proteomes" id="UP000326509"/>
    </source>
</evidence>
<dbReference type="Proteomes" id="UP000326509">
    <property type="component" value="Unassembled WGS sequence"/>
</dbReference>
<proteinExistence type="predicted"/>
<sequence length="204" mass="23235">MNKITLLLLIAIVTTSCSSSKMTSSQWLSDDFKNQKIDRILVFANTEDSKLQKDFENEASLVLMQRGISALKMHNLFPNLEYKKTHSQDEIKQFVLECKHRNIDKVLFASQKSVSVDTVLKKSLHNYMNSLEPLKLGPIDEENLTYDTKEVITYTIQAAVYDIAVTTEDKPIATTTVKASNPKSKTELKARFLKAISKLFKNNR</sequence>
<evidence type="ECO:0008006" key="3">
    <source>
        <dbReference type="Google" id="ProtNLM"/>
    </source>
</evidence>